<accession>A0ABY5MPF9</accession>
<evidence type="ECO:0000256" key="4">
    <source>
        <dbReference type="SAM" id="SignalP"/>
    </source>
</evidence>
<keyword evidence="8" id="KW-1185">Reference proteome</keyword>
<comment type="subcellular location">
    <subcellularLocation>
        <location evidence="1">Cell envelope</location>
    </subcellularLocation>
</comment>
<evidence type="ECO:0000313" key="8">
    <source>
        <dbReference type="Proteomes" id="UP001342418"/>
    </source>
</evidence>
<feature type="domain" description="Multidrug resistance protein MdtA-like C-terminal permuted SH3" evidence="6">
    <location>
        <begin position="280"/>
        <end position="336"/>
    </location>
</feature>
<dbReference type="EMBL" id="CP030942">
    <property type="protein sequence ID" value="UUP19835.1"/>
    <property type="molecule type" value="Genomic_DNA"/>
</dbReference>
<dbReference type="SUPFAM" id="SSF111369">
    <property type="entry name" value="HlyD-like secretion proteins"/>
    <property type="match status" value="1"/>
</dbReference>
<dbReference type="NCBIfam" id="TIGR01730">
    <property type="entry name" value="RND_mfp"/>
    <property type="match status" value="1"/>
</dbReference>
<feature type="domain" description="Multidrug resistance protein MdtA-like barrel-sandwich hybrid" evidence="5">
    <location>
        <begin position="61"/>
        <end position="179"/>
    </location>
</feature>
<evidence type="ECO:0000256" key="3">
    <source>
        <dbReference type="ARBA" id="ARBA00022448"/>
    </source>
</evidence>
<gene>
    <name evidence="7" type="primary">mexA_2</name>
    <name evidence="7" type="ORF">NTH_04350</name>
</gene>
<dbReference type="Gene3D" id="2.40.420.20">
    <property type="match status" value="1"/>
</dbReference>
<keyword evidence="4" id="KW-0732">Signal</keyword>
<dbReference type="InterPro" id="IPR058627">
    <property type="entry name" value="MdtA-like_C"/>
</dbReference>
<dbReference type="Pfam" id="PF25917">
    <property type="entry name" value="BSH_RND"/>
    <property type="match status" value="1"/>
</dbReference>
<keyword evidence="7" id="KW-0614">Plasmid</keyword>
<proteinExistence type="inferred from homology"/>
<reference evidence="7 8" key="1">
    <citation type="submission" date="2018-07" db="EMBL/GenBank/DDBJ databases">
        <title>Genome sequence of Nitratireductor thuwali#1536.</title>
        <authorList>
            <person name="Michoud G."/>
            <person name="Merlino G."/>
            <person name="Sefrji F.O."/>
            <person name="Daffonchio D."/>
        </authorList>
    </citation>
    <scope>NUCLEOTIDE SEQUENCE [LARGE SCALE GENOMIC DNA]</scope>
    <source>
        <strain evidence="7 8">Nit1536</strain>
        <plasmid evidence="7 8">p1536_1</plasmid>
    </source>
</reference>
<dbReference type="Gene3D" id="1.10.287.470">
    <property type="entry name" value="Helix hairpin bin"/>
    <property type="match status" value="1"/>
</dbReference>
<sequence length="352" mass="38103">MSKFIRFGALALAALALAACSKSEANNEEPAPVPTVSIKPVSDTPPLDTRNFVGRLAPVSTVEMSFRVGGELIEMPVKEGTKVEKGALLAALDPVDYELAYRQAKLSEELARADFERKEKLLASRSVSNAVFDQSKTEYELRKVAAENAERNLLHTRLETPFDALITRRLTDTYTNVAAGAPVLRIQDISEFRVEISVPEDLVRLVGQPGAMQVEASIPGIDRRFPLEYREHNTEANDVAQTYEVTFGMKPPANLNLLPGMTASVAIHYAAAADDKPLSVPLSAVDTSADGSFQVWVFDASTKQVSPRKVTLGSLEGERVPVLSGLDGDEMVVAAGGPKLQDGMTVRSMNAF</sequence>
<dbReference type="InterPro" id="IPR006143">
    <property type="entry name" value="RND_pump_MFP"/>
</dbReference>
<dbReference type="InterPro" id="IPR058625">
    <property type="entry name" value="MdtA-like_BSH"/>
</dbReference>
<evidence type="ECO:0000256" key="1">
    <source>
        <dbReference type="ARBA" id="ARBA00004196"/>
    </source>
</evidence>
<organism evidence="7 8">
    <name type="scientific">Nitratireductor thuwali</name>
    <dbReference type="NCBI Taxonomy" id="2267699"/>
    <lineage>
        <taxon>Bacteria</taxon>
        <taxon>Pseudomonadati</taxon>
        <taxon>Pseudomonadota</taxon>
        <taxon>Alphaproteobacteria</taxon>
        <taxon>Hyphomicrobiales</taxon>
        <taxon>Phyllobacteriaceae</taxon>
        <taxon>Nitratireductor</taxon>
    </lineage>
</organism>
<dbReference type="Gene3D" id="2.40.30.170">
    <property type="match status" value="1"/>
</dbReference>
<comment type="similarity">
    <text evidence="2">Belongs to the membrane fusion protein (MFP) (TC 8.A.1) family.</text>
</comment>
<feature type="chain" id="PRO_5047390506" evidence="4">
    <location>
        <begin position="26"/>
        <end position="352"/>
    </location>
</feature>
<dbReference type="Proteomes" id="UP001342418">
    <property type="component" value="Plasmid p1536_1"/>
</dbReference>
<evidence type="ECO:0000259" key="5">
    <source>
        <dbReference type="Pfam" id="PF25917"/>
    </source>
</evidence>
<dbReference type="PANTHER" id="PTHR30469:SF20">
    <property type="entry name" value="EFFLUX RND TRANSPORTER PERIPLASMIC ADAPTOR SUBUNIT"/>
    <property type="match status" value="1"/>
</dbReference>
<protein>
    <submittedName>
        <fullName evidence="7">Multidrug resistance protein MexA</fullName>
    </submittedName>
</protein>
<evidence type="ECO:0000313" key="7">
    <source>
        <dbReference type="EMBL" id="UUP19835.1"/>
    </source>
</evidence>
<evidence type="ECO:0000256" key="2">
    <source>
        <dbReference type="ARBA" id="ARBA00009477"/>
    </source>
</evidence>
<dbReference type="RefSeq" id="WP_338532033.1">
    <property type="nucleotide sequence ID" value="NZ_CP030942.1"/>
</dbReference>
<feature type="signal peptide" evidence="4">
    <location>
        <begin position="1"/>
        <end position="25"/>
    </location>
</feature>
<evidence type="ECO:0000259" key="6">
    <source>
        <dbReference type="Pfam" id="PF25967"/>
    </source>
</evidence>
<keyword evidence="3" id="KW-0813">Transport</keyword>
<geneLocation type="plasmid" evidence="7 8">
    <name>p1536_1</name>
</geneLocation>
<name>A0ABY5MPF9_9HYPH</name>
<dbReference type="PROSITE" id="PS51257">
    <property type="entry name" value="PROKAR_LIPOPROTEIN"/>
    <property type="match status" value="1"/>
</dbReference>
<dbReference type="Gene3D" id="2.40.50.100">
    <property type="match status" value="1"/>
</dbReference>
<dbReference type="PANTHER" id="PTHR30469">
    <property type="entry name" value="MULTIDRUG RESISTANCE PROTEIN MDTA"/>
    <property type="match status" value="1"/>
</dbReference>
<dbReference type="Pfam" id="PF25967">
    <property type="entry name" value="RND-MFP_C"/>
    <property type="match status" value="1"/>
</dbReference>